<comment type="caution">
    <text evidence="3">The sequence shown here is derived from an EMBL/GenBank/DDBJ whole genome shotgun (WGS) entry which is preliminary data.</text>
</comment>
<protein>
    <recommendedName>
        <fullName evidence="2">FHA domain-containing protein</fullName>
    </recommendedName>
</protein>
<dbReference type="OrthoDB" id="436852at2759"/>
<feature type="compositionally biased region" description="Pro residues" evidence="1">
    <location>
        <begin position="19"/>
        <end position="31"/>
    </location>
</feature>
<keyword evidence="4" id="KW-1185">Reference proteome</keyword>
<sequence>MLSEVQPCLQLLRIGTAPQPSPRPGEVPAPAPARDLYTFLPVGQRCTFRLGRRADLTDLCLSSGRAEELISRVHAELQAERGAAGGDWTVHIVDRSTNGESWGEIVGKYGG</sequence>
<dbReference type="InterPro" id="IPR000253">
    <property type="entry name" value="FHA_dom"/>
</dbReference>
<dbReference type="Gene3D" id="2.60.200.20">
    <property type="match status" value="1"/>
</dbReference>
<dbReference type="SUPFAM" id="SSF49879">
    <property type="entry name" value="SMAD/FHA domain"/>
    <property type="match status" value="1"/>
</dbReference>
<reference evidence="3 4" key="1">
    <citation type="journal article" date="2018" name="Nat. Ecol. Evol.">
        <title>Shark genomes provide insights into elasmobranch evolution and the origin of vertebrates.</title>
        <authorList>
            <person name="Hara Y"/>
            <person name="Yamaguchi K"/>
            <person name="Onimaru K"/>
            <person name="Kadota M"/>
            <person name="Koyanagi M"/>
            <person name="Keeley SD"/>
            <person name="Tatsumi K"/>
            <person name="Tanaka K"/>
            <person name="Motone F"/>
            <person name="Kageyama Y"/>
            <person name="Nozu R"/>
            <person name="Adachi N"/>
            <person name="Nishimura O"/>
            <person name="Nakagawa R"/>
            <person name="Tanegashima C"/>
            <person name="Kiyatake I"/>
            <person name="Matsumoto R"/>
            <person name="Murakumo K"/>
            <person name="Nishida K"/>
            <person name="Terakita A"/>
            <person name="Kuratani S"/>
            <person name="Sato K"/>
            <person name="Hyodo S Kuraku.S."/>
        </authorList>
    </citation>
    <scope>NUCLEOTIDE SEQUENCE [LARGE SCALE GENOMIC DNA]</scope>
</reference>
<feature type="domain" description="FHA" evidence="2">
    <location>
        <begin position="48"/>
        <end position="99"/>
    </location>
</feature>
<proteinExistence type="predicted"/>
<dbReference type="Pfam" id="PF00498">
    <property type="entry name" value="FHA"/>
    <property type="match status" value="1"/>
</dbReference>
<dbReference type="AlphaFoldDB" id="A0A401RSW3"/>
<gene>
    <name evidence="3" type="ORF">chiPu_0019701</name>
</gene>
<dbReference type="EMBL" id="BEZZ01002129">
    <property type="protein sequence ID" value="GCC21234.1"/>
    <property type="molecule type" value="Genomic_DNA"/>
</dbReference>
<dbReference type="STRING" id="137246.A0A401RSW3"/>
<dbReference type="PROSITE" id="PS50006">
    <property type="entry name" value="FHA_DOMAIN"/>
    <property type="match status" value="1"/>
</dbReference>
<dbReference type="InterPro" id="IPR008984">
    <property type="entry name" value="SMAD_FHA_dom_sf"/>
</dbReference>
<evidence type="ECO:0000313" key="4">
    <source>
        <dbReference type="Proteomes" id="UP000287033"/>
    </source>
</evidence>
<name>A0A401RSW3_CHIPU</name>
<evidence type="ECO:0000259" key="2">
    <source>
        <dbReference type="PROSITE" id="PS50006"/>
    </source>
</evidence>
<organism evidence="3 4">
    <name type="scientific">Chiloscyllium punctatum</name>
    <name type="common">Brownbanded bambooshark</name>
    <name type="synonym">Hemiscyllium punctatum</name>
    <dbReference type="NCBI Taxonomy" id="137246"/>
    <lineage>
        <taxon>Eukaryota</taxon>
        <taxon>Metazoa</taxon>
        <taxon>Chordata</taxon>
        <taxon>Craniata</taxon>
        <taxon>Vertebrata</taxon>
        <taxon>Chondrichthyes</taxon>
        <taxon>Elasmobranchii</taxon>
        <taxon>Galeomorphii</taxon>
        <taxon>Galeoidea</taxon>
        <taxon>Orectolobiformes</taxon>
        <taxon>Hemiscylliidae</taxon>
        <taxon>Chiloscyllium</taxon>
    </lineage>
</organism>
<dbReference type="Proteomes" id="UP000287033">
    <property type="component" value="Unassembled WGS sequence"/>
</dbReference>
<evidence type="ECO:0000313" key="3">
    <source>
        <dbReference type="EMBL" id="GCC21234.1"/>
    </source>
</evidence>
<evidence type="ECO:0000256" key="1">
    <source>
        <dbReference type="SAM" id="MobiDB-lite"/>
    </source>
</evidence>
<accession>A0A401RSW3</accession>
<feature type="region of interest" description="Disordered" evidence="1">
    <location>
        <begin position="13"/>
        <end position="32"/>
    </location>
</feature>